<dbReference type="SUPFAM" id="SSF51197">
    <property type="entry name" value="Clavaminate synthase-like"/>
    <property type="match status" value="1"/>
</dbReference>
<dbReference type="PANTHER" id="PTHR34986">
    <property type="entry name" value="EVOLVED BETA-GALACTOSIDASE SUBUNIT BETA"/>
    <property type="match status" value="1"/>
</dbReference>
<dbReference type="Gene3D" id="2.60.120.370">
    <property type="entry name" value="YhcH/YjgK/YiaL"/>
    <property type="match status" value="1"/>
</dbReference>
<dbReference type="AlphaFoldDB" id="A0A644V3B6"/>
<protein>
    <recommendedName>
        <fullName evidence="2">Toxin-antitoxin biofilm protein TabA</fullName>
    </recommendedName>
</protein>
<sequence>MLMACNKSNDVSNWTDSQVNEWFNQSEWAQLTMKPDSSINKRLFVEQNILNPTSWEAALKFLKESDFNSMKPGRYELADDGTYANIEEYLTKDTAHFEAHRKYIDIQYLAKGKEYIYVTPVDKKRNREVTPYNETKDITFFDEDNYTKHLLSSGNFLVLFPSDGHKPCMKVDSNEVVKKVVVKIPLVQ</sequence>
<name>A0A644V3B6_9ZZZZ</name>
<organism evidence="1">
    <name type="scientific">bioreactor metagenome</name>
    <dbReference type="NCBI Taxonomy" id="1076179"/>
    <lineage>
        <taxon>unclassified sequences</taxon>
        <taxon>metagenomes</taxon>
        <taxon>ecological metagenomes</taxon>
    </lineage>
</organism>
<evidence type="ECO:0000313" key="1">
    <source>
        <dbReference type="EMBL" id="MPL85342.1"/>
    </source>
</evidence>
<accession>A0A644V3B6</accession>
<dbReference type="EMBL" id="VSSQ01000204">
    <property type="protein sequence ID" value="MPL85342.1"/>
    <property type="molecule type" value="Genomic_DNA"/>
</dbReference>
<gene>
    <name evidence="1" type="ORF">SDC9_31310</name>
</gene>
<dbReference type="Pfam" id="PF04074">
    <property type="entry name" value="DUF386"/>
    <property type="match status" value="1"/>
</dbReference>
<evidence type="ECO:0008006" key="2">
    <source>
        <dbReference type="Google" id="ProtNLM"/>
    </source>
</evidence>
<reference evidence="1" key="1">
    <citation type="submission" date="2019-08" db="EMBL/GenBank/DDBJ databases">
        <authorList>
            <person name="Kucharzyk K."/>
            <person name="Murdoch R.W."/>
            <person name="Higgins S."/>
            <person name="Loffler F."/>
        </authorList>
    </citation>
    <scope>NUCLEOTIDE SEQUENCE</scope>
</reference>
<dbReference type="InterPro" id="IPR004375">
    <property type="entry name" value="NanQ/TabA/YiaL"/>
</dbReference>
<dbReference type="GO" id="GO:0005829">
    <property type="term" value="C:cytosol"/>
    <property type="evidence" value="ECO:0007669"/>
    <property type="project" value="TreeGrafter"/>
</dbReference>
<dbReference type="PANTHER" id="PTHR34986:SF1">
    <property type="entry name" value="PROTEIN YIAL"/>
    <property type="match status" value="1"/>
</dbReference>
<dbReference type="InterPro" id="IPR037012">
    <property type="entry name" value="NanQ/TabA/YiaL_sf"/>
</dbReference>
<dbReference type="NCBIfam" id="TIGR00022">
    <property type="entry name" value="YhcH/YjgK/YiaL family protein"/>
    <property type="match status" value="1"/>
</dbReference>
<comment type="caution">
    <text evidence="1">The sequence shown here is derived from an EMBL/GenBank/DDBJ whole genome shotgun (WGS) entry which is preliminary data.</text>
</comment>
<proteinExistence type="predicted"/>